<comment type="subcellular location">
    <subcellularLocation>
        <location evidence="1 4">Nucleus</location>
    </subcellularLocation>
</comment>
<keyword evidence="3 4" id="KW-0539">Nucleus</keyword>
<dbReference type="GO" id="GO:0005634">
    <property type="term" value="C:nucleus"/>
    <property type="evidence" value="ECO:0007669"/>
    <property type="project" value="UniProtKB-SubCell"/>
</dbReference>
<dbReference type="InterPro" id="IPR030456">
    <property type="entry name" value="TF_fork_head_CS_2"/>
</dbReference>
<feature type="DNA-binding region" description="Fork-head" evidence="4">
    <location>
        <begin position="36"/>
        <end position="130"/>
    </location>
</feature>
<dbReference type="PROSITE" id="PS00658">
    <property type="entry name" value="FORK_HEAD_2"/>
    <property type="match status" value="1"/>
</dbReference>
<dbReference type="PROSITE" id="PS50039">
    <property type="entry name" value="FORK_HEAD_3"/>
    <property type="match status" value="1"/>
</dbReference>
<dbReference type="SMART" id="SM00339">
    <property type="entry name" value="FH"/>
    <property type="match status" value="1"/>
</dbReference>
<dbReference type="GO" id="GO:0009887">
    <property type="term" value="P:animal organ morphogenesis"/>
    <property type="evidence" value="ECO:0007669"/>
    <property type="project" value="TreeGrafter"/>
</dbReference>
<dbReference type="SUPFAM" id="SSF46785">
    <property type="entry name" value="Winged helix' DNA-binding domain"/>
    <property type="match status" value="1"/>
</dbReference>
<gene>
    <name evidence="6" type="primary">foxF1</name>
</gene>
<dbReference type="Gene3D" id="1.10.10.10">
    <property type="entry name" value="Winged helix-like DNA-binding domain superfamily/Winged helix DNA-binding domain"/>
    <property type="match status" value="1"/>
</dbReference>
<dbReference type="PROSITE" id="PS00657">
    <property type="entry name" value="FORK_HEAD_1"/>
    <property type="match status" value="1"/>
</dbReference>
<proteinExistence type="evidence at transcript level"/>
<evidence type="ECO:0000256" key="3">
    <source>
        <dbReference type="ARBA" id="ARBA00023242"/>
    </source>
</evidence>
<dbReference type="AlphaFoldDB" id="A0A823A5Q3"/>
<evidence type="ECO:0000313" key="6">
    <source>
        <dbReference type="EMBL" id="DAD52846.1"/>
    </source>
</evidence>
<dbReference type="InterPro" id="IPR001766">
    <property type="entry name" value="Fork_head_dom"/>
</dbReference>
<reference evidence="6" key="1">
    <citation type="journal article" name="Sci. Rep.">
        <title>Analysis of Fox genes in Schmidtea mediterranea reveals new families and a conserved role of Smed-foxO in controlling cell death.</title>
        <authorList>
            <person name="Pascual-Carreras E."/>
            <person name="Herrera-Ubeda C."/>
            <person name="Rossello M."/>
            <person name="Coronel-Cordoba P."/>
            <person name="Garcia-Fernandez J."/>
            <person name="Salo E."/>
            <person name="Adell T."/>
        </authorList>
    </citation>
    <scope>NUCLEOTIDE SEQUENCE</scope>
</reference>
<dbReference type="PANTHER" id="PTHR46262">
    <property type="entry name" value="FORKHEAD BOX PROTEIN BINIOU"/>
    <property type="match status" value="1"/>
</dbReference>
<dbReference type="InterPro" id="IPR036388">
    <property type="entry name" value="WH-like_DNA-bd_sf"/>
</dbReference>
<feature type="domain" description="Fork-head" evidence="5">
    <location>
        <begin position="36"/>
        <end position="130"/>
    </location>
</feature>
<dbReference type="FunFam" id="1.10.10.10:FF:000071">
    <property type="entry name" value="Forkhead box F1"/>
    <property type="match status" value="1"/>
</dbReference>
<dbReference type="InterPro" id="IPR036390">
    <property type="entry name" value="WH_DNA-bd_sf"/>
</dbReference>
<dbReference type="PANTHER" id="PTHR46262:SF2">
    <property type="entry name" value="FORKHEAD BOX PROTEIN BINIOU"/>
    <property type="match status" value="1"/>
</dbReference>
<dbReference type="OrthoDB" id="5402974at2759"/>
<dbReference type="InterPro" id="IPR051770">
    <property type="entry name" value="Forkhead_box_regulator"/>
</dbReference>
<evidence type="ECO:0000259" key="5">
    <source>
        <dbReference type="PROSITE" id="PS50039"/>
    </source>
</evidence>
<name>A0A823A5Q3_SCHMD</name>
<organism evidence="6">
    <name type="scientific">Schmidtea mediterranea</name>
    <name type="common">Freshwater planarian flatworm</name>
    <dbReference type="NCBI Taxonomy" id="79327"/>
    <lineage>
        <taxon>Eukaryota</taxon>
        <taxon>Metazoa</taxon>
        <taxon>Spiralia</taxon>
        <taxon>Lophotrochozoa</taxon>
        <taxon>Platyhelminthes</taxon>
        <taxon>Rhabditophora</taxon>
        <taxon>Seriata</taxon>
        <taxon>Tricladida</taxon>
        <taxon>Continenticola</taxon>
        <taxon>Geoplanoidea</taxon>
        <taxon>Dugesiidae</taxon>
        <taxon>Schmidtea</taxon>
    </lineage>
</organism>
<evidence type="ECO:0000256" key="1">
    <source>
        <dbReference type="ARBA" id="ARBA00004123"/>
    </source>
</evidence>
<dbReference type="InterPro" id="IPR018122">
    <property type="entry name" value="TF_fork_head_CS_1"/>
</dbReference>
<protein>
    <submittedName>
        <fullName evidence="6">Forkhead box F1</fullName>
    </submittedName>
</protein>
<dbReference type="Pfam" id="PF00250">
    <property type="entry name" value="Forkhead"/>
    <property type="match status" value="1"/>
</dbReference>
<keyword evidence="2 4" id="KW-0238">DNA-binding</keyword>
<dbReference type="PRINTS" id="PR00053">
    <property type="entry name" value="FORKHEAD"/>
</dbReference>
<dbReference type="GO" id="GO:0000978">
    <property type="term" value="F:RNA polymerase II cis-regulatory region sequence-specific DNA binding"/>
    <property type="evidence" value="ECO:0007669"/>
    <property type="project" value="TreeGrafter"/>
</dbReference>
<dbReference type="EMBL" id="BK013018">
    <property type="protein sequence ID" value="DAD52846.1"/>
    <property type="molecule type" value="mRNA"/>
</dbReference>
<accession>A0A823A5Q3</accession>
<dbReference type="GO" id="GO:0000981">
    <property type="term" value="F:DNA-binding transcription factor activity, RNA polymerase II-specific"/>
    <property type="evidence" value="ECO:0007669"/>
    <property type="project" value="TreeGrafter"/>
</dbReference>
<evidence type="ECO:0000256" key="4">
    <source>
        <dbReference type="PROSITE-ProRule" id="PRU00089"/>
    </source>
</evidence>
<evidence type="ECO:0000256" key="2">
    <source>
        <dbReference type="ARBA" id="ARBA00023125"/>
    </source>
</evidence>
<sequence>MKISNSHENLADSQADDTVDQNIKIALTKGTEIYLKPPFSYISLIAMAIQASPYQQCTLNEIYEYLSEHFKFFRGEYQGWKNSIRHNLSLNDCFIKIPKGFGRIGKGHYWTMNENASFLFNEKCNRRRPRGFRQKLQSIERSSNFTLLSTPHNNGVTFYNYCDIPVHSDAQTNHIYSNSFYLSKNEWENYSNCMFCTNSCCNQF</sequence>